<evidence type="ECO:0000256" key="1">
    <source>
        <dbReference type="ARBA" id="ARBA00004651"/>
    </source>
</evidence>
<evidence type="ECO:0000256" key="7">
    <source>
        <dbReference type="SAM" id="SignalP"/>
    </source>
</evidence>
<evidence type="ECO:0000313" key="9">
    <source>
        <dbReference type="EMBL" id="KAK5048857.1"/>
    </source>
</evidence>
<evidence type="ECO:0000313" key="10">
    <source>
        <dbReference type="Proteomes" id="UP001345691"/>
    </source>
</evidence>
<dbReference type="EMBL" id="JAVRRF010000049">
    <property type="protein sequence ID" value="KAK5048857.1"/>
    <property type="molecule type" value="Genomic_DNA"/>
</dbReference>
<dbReference type="Pfam" id="PF13396">
    <property type="entry name" value="PLDc_N"/>
    <property type="match status" value="1"/>
</dbReference>
<reference evidence="9 10" key="1">
    <citation type="submission" date="2023-08" db="EMBL/GenBank/DDBJ databases">
        <title>Black Yeasts Isolated from many extreme environments.</title>
        <authorList>
            <person name="Coleine C."/>
            <person name="Stajich J.E."/>
            <person name="Selbmann L."/>
        </authorList>
    </citation>
    <scope>NUCLEOTIDE SEQUENCE [LARGE SCALE GENOMIC DNA]</scope>
    <source>
        <strain evidence="9 10">CCFEE 6328</strain>
    </source>
</reference>
<evidence type="ECO:0000256" key="6">
    <source>
        <dbReference type="SAM" id="Phobius"/>
    </source>
</evidence>
<gene>
    <name evidence="9" type="ORF">LTR69_011202</name>
</gene>
<evidence type="ECO:0000259" key="8">
    <source>
        <dbReference type="Pfam" id="PF13396"/>
    </source>
</evidence>
<organism evidence="9 10">
    <name type="scientific">Exophiala sideris</name>
    <dbReference type="NCBI Taxonomy" id="1016849"/>
    <lineage>
        <taxon>Eukaryota</taxon>
        <taxon>Fungi</taxon>
        <taxon>Dikarya</taxon>
        <taxon>Ascomycota</taxon>
        <taxon>Pezizomycotina</taxon>
        <taxon>Eurotiomycetes</taxon>
        <taxon>Chaetothyriomycetidae</taxon>
        <taxon>Chaetothyriales</taxon>
        <taxon>Herpotrichiellaceae</taxon>
        <taxon>Exophiala</taxon>
    </lineage>
</organism>
<protein>
    <recommendedName>
        <fullName evidence="8">Cardiolipin synthase N-terminal domain-containing protein</fullName>
    </recommendedName>
</protein>
<keyword evidence="5 6" id="KW-0472">Membrane</keyword>
<evidence type="ECO:0000256" key="2">
    <source>
        <dbReference type="ARBA" id="ARBA00022475"/>
    </source>
</evidence>
<keyword evidence="2" id="KW-1003">Cell membrane</keyword>
<feature type="domain" description="Cardiolipin synthase N-terminal" evidence="8">
    <location>
        <begin position="49"/>
        <end position="90"/>
    </location>
</feature>
<feature type="signal peptide" evidence="7">
    <location>
        <begin position="1"/>
        <end position="19"/>
    </location>
</feature>
<evidence type="ECO:0000256" key="5">
    <source>
        <dbReference type="ARBA" id="ARBA00023136"/>
    </source>
</evidence>
<dbReference type="Proteomes" id="UP001345691">
    <property type="component" value="Unassembled WGS sequence"/>
</dbReference>
<keyword evidence="10" id="KW-1185">Reference proteome</keyword>
<sequence length="105" mass="11119">MLQNTLLSILTLCLTLASAAPVSDGTFKVAGNNVGYGTGGGIAGLIILILDIIVIIEVLQSNRPASHKVLWILVVLLFPLIGMILYFLFSNRAAHKSGGSYEPIP</sequence>
<comment type="caution">
    <text evidence="9">The sequence shown here is derived from an EMBL/GenBank/DDBJ whole genome shotgun (WGS) entry which is preliminary data.</text>
</comment>
<feature type="chain" id="PRO_5045676045" description="Cardiolipin synthase N-terminal domain-containing protein" evidence="7">
    <location>
        <begin position="20"/>
        <end position="105"/>
    </location>
</feature>
<feature type="transmembrane region" description="Helical" evidence="6">
    <location>
        <begin position="70"/>
        <end position="89"/>
    </location>
</feature>
<comment type="subcellular location">
    <subcellularLocation>
        <location evidence="1">Cell membrane</location>
        <topology evidence="1">Multi-pass membrane protein</topology>
    </subcellularLocation>
</comment>
<proteinExistence type="predicted"/>
<evidence type="ECO:0000256" key="3">
    <source>
        <dbReference type="ARBA" id="ARBA00022692"/>
    </source>
</evidence>
<keyword evidence="3 6" id="KW-0812">Transmembrane</keyword>
<accession>A0ABR0IVI0</accession>
<keyword evidence="4 6" id="KW-1133">Transmembrane helix</keyword>
<evidence type="ECO:0000256" key="4">
    <source>
        <dbReference type="ARBA" id="ARBA00022989"/>
    </source>
</evidence>
<feature type="transmembrane region" description="Helical" evidence="6">
    <location>
        <begin position="35"/>
        <end position="58"/>
    </location>
</feature>
<keyword evidence="7" id="KW-0732">Signal</keyword>
<name>A0ABR0IVI0_9EURO</name>
<dbReference type="InterPro" id="IPR027379">
    <property type="entry name" value="CLS_N"/>
</dbReference>